<keyword evidence="3 6" id="KW-0808">Transferase</keyword>
<evidence type="ECO:0000313" key="8">
    <source>
        <dbReference type="EMBL" id="TRU75114.1"/>
    </source>
</evidence>
<evidence type="ECO:0000256" key="6">
    <source>
        <dbReference type="PROSITE-ProRule" id="PRU01362"/>
    </source>
</evidence>
<feature type="active site" evidence="6">
    <location>
        <position position="161"/>
    </location>
</feature>
<feature type="domain" description="DarT" evidence="7">
    <location>
        <begin position="3"/>
        <end position="208"/>
    </location>
</feature>
<dbReference type="InterPro" id="IPR029494">
    <property type="entry name" value="DarT"/>
</dbReference>
<evidence type="ECO:0000256" key="1">
    <source>
        <dbReference type="ARBA" id="ARBA00022649"/>
    </source>
</evidence>
<evidence type="ECO:0000256" key="4">
    <source>
        <dbReference type="ARBA" id="ARBA00022695"/>
    </source>
</evidence>
<feature type="binding site" evidence="6">
    <location>
        <begin position="7"/>
        <end position="9"/>
    </location>
    <ligand>
        <name>NAD(+)</name>
        <dbReference type="ChEBI" id="CHEBI:57540"/>
    </ligand>
</feature>
<comment type="caution">
    <text evidence="8">The sequence shown here is derived from an EMBL/GenBank/DDBJ whole genome shotgun (WGS) entry which is preliminary data.</text>
</comment>
<feature type="active site" description="Proton acceptor" evidence="6">
    <location>
        <position position="48"/>
    </location>
</feature>
<evidence type="ECO:0000256" key="3">
    <source>
        <dbReference type="ARBA" id="ARBA00022679"/>
    </source>
</evidence>
<comment type="caution">
    <text evidence="6">Lacks conserved residue(s) required for the propagation of feature annotation.</text>
</comment>
<reference evidence="8 9" key="1">
    <citation type="submission" date="2019-01" db="EMBL/GenBank/DDBJ databases">
        <title>Coherence of Microcystis species and biogeography revealed through population genomics.</title>
        <authorList>
            <person name="Perez-Carrascal O.M."/>
            <person name="Terrat Y."/>
            <person name="Giani A."/>
            <person name="Fortin N."/>
            <person name="Tromas N."/>
            <person name="Shapiro B.J."/>
        </authorList>
    </citation>
    <scope>NUCLEOTIDE SEQUENCE [LARGE SCALE GENOMIC DNA]</scope>
    <source>
        <strain evidence="8">Mv_BB_P_19951000_S68D</strain>
    </source>
</reference>
<keyword evidence="4 6" id="KW-0548">Nucleotidyltransferase</keyword>
<protein>
    <submittedName>
        <fullName evidence="8">DUF4433 domain-containing protein</fullName>
    </submittedName>
</protein>
<sequence>MPTSVYHITHIRNLPSILEAGGLMATNSLRRQRINYVDIAYPGIQDRRAITRVPCGAGGVLHDYVPFYFAPRSPMLYTIHKGNVESYREGQAPVIHLVCAAEAIEAAKICFVFTDGHAVMGYTDYFDELQDLAAIDWEIMEAKYWADTDEDGDRKRRRQAEFLIHQFCPWTLIEEIGVISHDIKGKVEEMLGNERHCPPVKVCSDWYY</sequence>
<dbReference type="EMBL" id="SFAZ01000136">
    <property type="protein sequence ID" value="TRU75114.1"/>
    <property type="molecule type" value="Genomic_DNA"/>
</dbReference>
<dbReference type="GO" id="GO:0016779">
    <property type="term" value="F:nucleotidyltransferase activity"/>
    <property type="evidence" value="ECO:0007669"/>
    <property type="project" value="UniProtKB-UniRule"/>
</dbReference>
<keyword evidence="2 6" id="KW-0328">Glycosyltransferase</keyword>
<dbReference type="Proteomes" id="UP000320674">
    <property type="component" value="Unassembled WGS sequence"/>
</dbReference>
<organism evidence="8 9">
    <name type="scientific">Microcystis viridis Mv_BB_P_19951000_S68D</name>
    <dbReference type="NCBI Taxonomy" id="2486270"/>
    <lineage>
        <taxon>Bacteria</taxon>
        <taxon>Bacillati</taxon>
        <taxon>Cyanobacteriota</taxon>
        <taxon>Cyanophyceae</taxon>
        <taxon>Oscillatoriophycideae</taxon>
        <taxon>Chroococcales</taxon>
        <taxon>Microcystaceae</taxon>
        <taxon>Microcystis</taxon>
    </lineage>
</organism>
<keyword evidence="1 6" id="KW-1277">Toxin-antitoxin system</keyword>
<dbReference type="PROSITE" id="PS52018">
    <property type="entry name" value="DART"/>
    <property type="match status" value="1"/>
</dbReference>
<comment type="catalytic activity">
    <reaction evidence="6">
        <text>a thymidine in DNA + NAD(+) = an N-(ADP-alpha-D-ribosyl)-thymidine in DNA + nicotinamide + H(+)</text>
        <dbReference type="Rhea" id="RHEA:71651"/>
        <dbReference type="Rhea" id="RHEA-COMP:13556"/>
        <dbReference type="Rhea" id="RHEA-COMP:18051"/>
        <dbReference type="ChEBI" id="CHEBI:15378"/>
        <dbReference type="ChEBI" id="CHEBI:17154"/>
        <dbReference type="ChEBI" id="CHEBI:57540"/>
        <dbReference type="ChEBI" id="CHEBI:137386"/>
        <dbReference type="ChEBI" id="CHEBI:191199"/>
    </reaction>
</comment>
<evidence type="ECO:0000256" key="5">
    <source>
        <dbReference type="ARBA" id="ARBA00023125"/>
    </source>
</evidence>
<evidence type="ECO:0000259" key="7">
    <source>
        <dbReference type="PROSITE" id="PS52018"/>
    </source>
</evidence>
<proteinExistence type="inferred from homology"/>
<comment type="similarity">
    <text evidence="6">Belongs to the DarT ADP-ribosyltransferase family.</text>
</comment>
<dbReference type="GO" id="GO:0016757">
    <property type="term" value="F:glycosyltransferase activity"/>
    <property type="evidence" value="ECO:0007669"/>
    <property type="project" value="UniProtKB-UniRule"/>
</dbReference>
<accession>A0A552HV73</accession>
<gene>
    <name evidence="8" type="ORF">EWV77_09160</name>
</gene>
<dbReference type="AlphaFoldDB" id="A0A552HV73"/>
<feature type="binding site" evidence="6">
    <location>
        <position position="48"/>
    </location>
    <ligand>
        <name>NAD(+)</name>
        <dbReference type="ChEBI" id="CHEBI:57540"/>
    </ligand>
</feature>
<dbReference type="Pfam" id="PF14487">
    <property type="entry name" value="DarT"/>
    <property type="match status" value="1"/>
</dbReference>
<dbReference type="GO" id="GO:0003677">
    <property type="term" value="F:DNA binding"/>
    <property type="evidence" value="ECO:0007669"/>
    <property type="project" value="UniProtKB-UniRule"/>
</dbReference>
<evidence type="ECO:0000313" key="9">
    <source>
        <dbReference type="Proteomes" id="UP000320674"/>
    </source>
</evidence>
<evidence type="ECO:0000256" key="2">
    <source>
        <dbReference type="ARBA" id="ARBA00022676"/>
    </source>
</evidence>
<name>A0A552HV73_MICVR</name>
<keyword evidence="5 6" id="KW-0238">DNA-binding</keyword>